<comment type="caution">
    <text evidence="2">The sequence shown here is derived from an EMBL/GenBank/DDBJ whole genome shotgun (WGS) entry which is preliminary data.</text>
</comment>
<keyword evidence="1" id="KW-0732">Signal</keyword>
<dbReference type="RefSeq" id="WP_188848846.1">
    <property type="nucleotide sequence ID" value="NZ_BMJJ01000001.1"/>
</dbReference>
<sequence length="191" mass="20846">MRQFLFTTVALAALGAGPVLADQIIVRDSGSVAGSVVTVVPAPEPVRSYVIANPRPAVQLEGELSQGYIVPDSVELVPVPDNPDYVYFYAGDDRPVIVRAQDRSVVYVDADTVVDGAPVVQDGIPDELIGYVRDNPVDPLTIEGDIDVGYEVPVDARLQPVDGYKGYSYFYHNGQPYVVDQTSRRVVYYPR</sequence>
<evidence type="ECO:0000313" key="2">
    <source>
        <dbReference type="EMBL" id="GGD04178.1"/>
    </source>
</evidence>
<reference evidence="2" key="2">
    <citation type="submission" date="2020-09" db="EMBL/GenBank/DDBJ databases">
        <authorList>
            <person name="Sun Q."/>
            <person name="Zhou Y."/>
        </authorList>
    </citation>
    <scope>NUCLEOTIDE SEQUENCE</scope>
    <source>
        <strain evidence="2">CGMCC 1.15493</strain>
    </source>
</reference>
<dbReference type="Proteomes" id="UP000613160">
    <property type="component" value="Unassembled WGS sequence"/>
</dbReference>
<dbReference type="InterPro" id="IPR009642">
    <property type="entry name" value="DUF1236"/>
</dbReference>
<keyword evidence="3" id="KW-1185">Reference proteome</keyword>
<protein>
    <recommendedName>
        <fullName evidence="4">DUF1236 domain-containing protein</fullName>
    </recommendedName>
</protein>
<gene>
    <name evidence="2" type="ORF">GCM10011335_03690</name>
</gene>
<reference evidence="2" key="1">
    <citation type="journal article" date="2014" name="Int. J. Syst. Evol. Microbiol.">
        <title>Complete genome sequence of Corynebacterium casei LMG S-19264T (=DSM 44701T), isolated from a smear-ripened cheese.</title>
        <authorList>
            <consortium name="US DOE Joint Genome Institute (JGI-PGF)"/>
            <person name="Walter F."/>
            <person name="Albersmeier A."/>
            <person name="Kalinowski J."/>
            <person name="Ruckert C."/>
        </authorList>
    </citation>
    <scope>NUCLEOTIDE SEQUENCE</scope>
    <source>
        <strain evidence="2">CGMCC 1.15493</strain>
    </source>
</reference>
<feature type="signal peptide" evidence="1">
    <location>
        <begin position="1"/>
        <end position="21"/>
    </location>
</feature>
<evidence type="ECO:0008006" key="4">
    <source>
        <dbReference type="Google" id="ProtNLM"/>
    </source>
</evidence>
<organism evidence="2 3">
    <name type="scientific">Aureimonas glaciei</name>
    <dbReference type="NCBI Taxonomy" id="1776957"/>
    <lineage>
        <taxon>Bacteria</taxon>
        <taxon>Pseudomonadati</taxon>
        <taxon>Pseudomonadota</taxon>
        <taxon>Alphaproteobacteria</taxon>
        <taxon>Hyphomicrobiales</taxon>
        <taxon>Aurantimonadaceae</taxon>
        <taxon>Aureimonas</taxon>
    </lineage>
</organism>
<proteinExistence type="predicted"/>
<accession>A0A916XSK9</accession>
<feature type="chain" id="PRO_5036995829" description="DUF1236 domain-containing protein" evidence="1">
    <location>
        <begin position="22"/>
        <end position="191"/>
    </location>
</feature>
<dbReference type="Pfam" id="PF06823">
    <property type="entry name" value="DUF1236"/>
    <property type="match status" value="2"/>
</dbReference>
<dbReference type="AlphaFoldDB" id="A0A916XSK9"/>
<evidence type="ECO:0000256" key="1">
    <source>
        <dbReference type="SAM" id="SignalP"/>
    </source>
</evidence>
<evidence type="ECO:0000313" key="3">
    <source>
        <dbReference type="Proteomes" id="UP000613160"/>
    </source>
</evidence>
<name>A0A916XSK9_9HYPH</name>
<dbReference type="EMBL" id="BMJJ01000001">
    <property type="protein sequence ID" value="GGD04178.1"/>
    <property type="molecule type" value="Genomic_DNA"/>
</dbReference>